<evidence type="ECO:0000256" key="2">
    <source>
        <dbReference type="SAM" id="Phobius"/>
    </source>
</evidence>
<feature type="region of interest" description="Disordered" evidence="1">
    <location>
        <begin position="1"/>
        <end position="59"/>
    </location>
</feature>
<feature type="compositionally biased region" description="Acidic residues" evidence="1">
    <location>
        <begin position="99"/>
        <end position="110"/>
    </location>
</feature>
<keyword evidence="2" id="KW-0812">Transmembrane</keyword>
<dbReference type="AlphaFoldDB" id="A0A9Q0GH46"/>
<feature type="transmembrane region" description="Helical" evidence="2">
    <location>
        <begin position="128"/>
        <end position="147"/>
    </location>
</feature>
<dbReference type="Proteomes" id="UP001141552">
    <property type="component" value="Unassembled WGS sequence"/>
</dbReference>
<organism evidence="3 4">
    <name type="scientific">Turnera subulata</name>
    <dbReference type="NCBI Taxonomy" id="218843"/>
    <lineage>
        <taxon>Eukaryota</taxon>
        <taxon>Viridiplantae</taxon>
        <taxon>Streptophyta</taxon>
        <taxon>Embryophyta</taxon>
        <taxon>Tracheophyta</taxon>
        <taxon>Spermatophyta</taxon>
        <taxon>Magnoliopsida</taxon>
        <taxon>eudicotyledons</taxon>
        <taxon>Gunneridae</taxon>
        <taxon>Pentapetalae</taxon>
        <taxon>rosids</taxon>
        <taxon>fabids</taxon>
        <taxon>Malpighiales</taxon>
        <taxon>Passifloraceae</taxon>
        <taxon>Turnera</taxon>
    </lineage>
</organism>
<keyword evidence="4" id="KW-1185">Reference proteome</keyword>
<feature type="compositionally biased region" description="Basic residues" evidence="1">
    <location>
        <begin position="1"/>
        <end position="11"/>
    </location>
</feature>
<keyword evidence="2" id="KW-0472">Membrane</keyword>
<feature type="region of interest" description="Disordered" evidence="1">
    <location>
        <begin position="163"/>
        <end position="187"/>
    </location>
</feature>
<evidence type="ECO:0000313" key="4">
    <source>
        <dbReference type="Proteomes" id="UP001141552"/>
    </source>
</evidence>
<comment type="caution">
    <text evidence="3">The sequence shown here is derived from an EMBL/GenBank/DDBJ whole genome shotgun (WGS) entry which is preliminary data.</text>
</comment>
<proteinExistence type="predicted"/>
<feature type="compositionally biased region" description="Low complexity" evidence="1">
    <location>
        <begin position="12"/>
        <end position="32"/>
    </location>
</feature>
<feature type="transmembrane region" description="Helical" evidence="2">
    <location>
        <begin position="73"/>
        <end position="89"/>
    </location>
</feature>
<name>A0A9Q0GH46_9ROSI</name>
<reference evidence="3" key="1">
    <citation type="submission" date="2022-02" db="EMBL/GenBank/DDBJ databases">
        <authorList>
            <person name="Henning P.M."/>
            <person name="McCubbin A.G."/>
            <person name="Shore J.S."/>
        </authorList>
    </citation>
    <scope>NUCLEOTIDE SEQUENCE</scope>
    <source>
        <strain evidence="3">F60SS</strain>
        <tissue evidence="3">Leaves</tissue>
    </source>
</reference>
<evidence type="ECO:0000256" key="1">
    <source>
        <dbReference type="SAM" id="MobiDB-lite"/>
    </source>
</evidence>
<reference evidence="3" key="2">
    <citation type="journal article" date="2023" name="Plants (Basel)">
        <title>Annotation of the Turnera subulata (Passifloraceae) Draft Genome Reveals the S-Locus Evolved after the Divergence of Turneroideae from Passifloroideae in a Stepwise Manner.</title>
        <authorList>
            <person name="Henning P.M."/>
            <person name="Roalson E.H."/>
            <person name="Mir W."/>
            <person name="McCubbin A.G."/>
            <person name="Shore J.S."/>
        </authorList>
    </citation>
    <scope>NUCLEOTIDE SEQUENCE</scope>
    <source>
        <strain evidence="3">F60SS</strain>
    </source>
</reference>
<dbReference type="EMBL" id="JAKUCV010000737">
    <property type="protein sequence ID" value="KAJ4848960.1"/>
    <property type="molecule type" value="Genomic_DNA"/>
</dbReference>
<accession>A0A9Q0GH46</accession>
<evidence type="ECO:0000313" key="3">
    <source>
        <dbReference type="EMBL" id="KAJ4848960.1"/>
    </source>
</evidence>
<keyword evidence="2" id="KW-1133">Transmembrane helix</keyword>
<protein>
    <submittedName>
        <fullName evidence="3">Uncharacterized protein</fullName>
    </submittedName>
</protein>
<sequence length="187" mass="20474">MLRSRSRRLPGSRRLPTSSDDLLSLSSLRLPRQVQPLPTSRFIPPRRPPPGVFGGGEPDGRDGRSWLGLISKAYYWVLVGFGLTIPATPPQPVPLPNDSDAEGDDGDGDAEDHPADRAAAVSAFRTDWAVSTLGFLFIVTAGYLISLRSKDLRFPQSHLKIEHHRSRPSRDTCSVQFEPSNPAPAVN</sequence>
<feature type="region of interest" description="Disordered" evidence="1">
    <location>
        <begin position="88"/>
        <end position="115"/>
    </location>
</feature>
<gene>
    <name evidence="3" type="ORF">Tsubulata_045278</name>
</gene>